<evidence type="ECO:0008006" key="4">
    <source>
        <dbReference type="Google" id="ProtNLM"/>
    </source>
</evidence>
<dbReference type="STRING" id="1238182.C882_3020"/>
<comment type="caution">
    <text evidence="2">The sequence shown here is derived from an EMBL/GenBank/DDBJ whole genome shotgun (WGS) entry which is preliminary data.</text>
</comment>
<protein>
    <recommendedName>
        <fullName evidence="4">Membrane-anchored protein</fullName>
    </recommendedName>
</protein>
<dbReference type="AlphaFoldDB" id="K9HUM2"/>
<feature type="transmembrane region" description="Helical" evidence="1">
    <location>
        <begin position="402"/>
        <end position="421"/>
    </location>
</feature>
<dbReference type="InterPro" id="IPR021830">
    <property type="entry name" value="DUF3422"/>
</dbReference>
<accession>K9HUM2</accession>
<keyword evidence="3" id="KW-1185">Reference proteome</keyword>
<dbReference type="PATRIC" id="fig|1238182.3.peg.768"/>
<dbReference type="Proteomes" id="UP000009881">
    <property type="component" value="Unassembled WGS sequence"/>
</dbReference>
<name>K9HUM2_9PROT</name>
<reference evidence="2 3" key="1">
    <citation type="journal article" date="2013" name="Genome Announc.">
        <title>Draft Genome Sequence of an Alphaproteobacterium, Caenispirillum salinarum AK4(T), Isolated from a Solar Saltern.</title>
        <authorList>
            <person name="Khatri I."/>
            <person name="Singh A."/>
            <person name="Korpole S."/>
            <person name="Pinnaka A.K."/>
            <person name="Subramanian S."/>
        </authorList>
    </citation>
    <scope>NUCLEOTIDE SEQUENCE [LARGE SCALE GENOMIC DNA]</scope>
    <source>
        <strain evidence="2 3">AK4</strain>
    </source>
</reference>
<keyword evidence="1" id="KW-1133">Transmembrane helix</keyword>
<evidence type="ECO:0000313" key="2">
    <source>
        <dbReference type="EMBL" id="EKV31956.1"/>
    </source>
</evidence>
<dbReference type="EMBL" id="ANHY01000004">
    <property type="protein sequence ID" value="EKV31956.1"/>
    <property type="molecule type" value="Genomic_DNA"/>
</dbReference>
<keyword evidence="1" id="KW-0472">Membrane</keyword>
<dbReference type="OrthoDB" id="9767470at2"/>
<evidence type="ECO:0000256" key="1">
    <source>
        <dbReference type="SAM" id="Phobius"/>
    </source>
</evidence>
<dbReference type="RefSeq" id="WP_009539217.1">
    <property type="nucleotide sequence ID" value="NZ_ANHY01000004.1"/>
</dbReference>
<dbReference type="Pfam" id="PF11902">
    <property type="entry name" value="DUF3422"/>
    <property type="match status" value="1"/>
</dbReference>
<evidence type="ECO:0000313" key="3">
    <source>
        <dbReference type="Proteomes" id="UP000009881"/>
    </source>
</evidence>
<keyword evidence="1" id="KW-0812">Transmembrane</keyword>
<gene>
    <name evidence="2" type="ORF">C882_3020</name>
</gene>
<sequence length="433" mass="47708">MPDTAAAVLSEHPLRAMLSNEVHARPHEQLEGPWRATHFAMLSGERGSQEDRDLLTGLLADHGLPAAPEGAVYHSVDLGPVRLRWERHTEFSTWTFLLPGAFDPAAPFAQTALDAVPEAWLRRLPGQLLVAMHVVMDARERGLDELAELFGSRVSGSRVGGGAGAVYTDFLLRGDGFGRALIVNRRLTPGQSGRTLQRLLEIETYRMMALLTFPQARETGPRLSRIEQGLAEVTAELAESNGGADRDRRLLGRLTEYAAETERLLAALNFRLSASRAYHAIVRRAVADLREERIEGLQTFAEFLARRLSPAMNTCEYVGERMETLSKRLTRAGDMLRTRVDIALGENNRDLLHSMNRRAELQLRLQETVEGLSVVAISYYLLGLVGYAAKGLKEVGLLPVDPAVAVLAGLPVVVALVLVGVRRLRKAVTKRGH</sequence>
<proteinExistence type="predicted"/>
<dbReference type="eggNOG" id="COG4949">
    <property type="taxonomic scope" value="Bacteria"/>
</dbReference>
<organism evidence="2 3">
    <name type="scientific">Caenispirillum salinarum AK4</name>
    <dbReference type="NCBI Taxonomy" id="1238182"/>
    <lineage>
        <taxon>Bacteria</taxon>
        <taxon>Pseudomonadati</taxon>
        <taxon>Pseudomonadota</taxon>
        <taxon>Alphaproteobacteria</taxon>
        <taxon>Rhodospirillales</taxon>
        <taxon>Novispirillaceae</taxon>
        <taxon>Caenispirillum</taxon>
    </lineage>
</organism>